<evidence type="ECO:0008006" key="4">
    <source>
        <dbReference type="Google" id="ProtNLM"/>
    </source>
</evidence>
<sequence length="132" mass="14213">MKKLVLVSLLIMGIGMESAMARPHHRPRPEHGRGHGGHHGHSDFGDGVLAGLLLSTSALFLSDITANHSQAVYLHADQDAATFLAEGGEPTPALAQAMNYERDFLARAQVEASAELSDQEVAYLVMRRAESL</sequence>
<name>A0A1Z3N8B4_BDEBC</name>
<reference evidence="2 3" key="1">
    <citation type="submission" date="2017-04" db="EMBL/GenBank/DDBJ databases">
        <title>Whole genome sequence of Bdellovibrio bacteriovorus strain SSB218315.</title>
        <authorList>
            <person name="Oyedara O."/>
            <person name="Rodriguez-Perez M.A."/>
        </authorList>
    </citation>
    <scope>NUCLEOTIDE SEQUENCE [LARGE SCALE GENOMIC DNA]</scope>
    <source>
        <strain evidence="2 3">SSB218315</strain>
    </source>
</reference>
<feature type="compositionally biased region" description="Basic residues" evidence="1">
    <location>
        <begin position="22"/>
        <end position="39"/>
    </location>
</feature>
<evidence type="ECO:0000313" key="2">
    <source>
        <dbReference type="EMBL" id="ASD63661.1"/>
    </source>
</evidence>
<evidence type="ECO:0000313" key="3">
    <source>
        <dbReference type="Proteomes" id="UP000197003"/>
    </source>
</evidence>
<organism evidence="2 3">
    <name type="scientific">Bdellovibrio bacteriovorus</name>
    <dbReference type="NCBI Taxonomy" id="959"/>
    <lineage>
        <taxon>Bacteria</taxon>
        <taxon>Pseudomonadati</taxon>
        <taxon>Bdellovibrionota</taxon>
        <taxon>Bdellovibrionia</taxon>
        <taxon>Bdellovibrionales</taxon>
        <taxon>Pseudobdellovibrionaceae</taxon>
        <taxon>Bdellovibrio</taxon>
    </lineage>
</organism>
<accession>A0A1Z3N8B4</accession>
<dbReference type="AlphaFoldDB" id="A0A1Z3N8B4"/>
<gene>
    <name evidence="2" type="ORF">B9G79_08770</name>
</gene>
<dbReference type="RefSeq" id="WP_038449303.1">
    <property type="nucleotide sequence ID" value="NZ_AP029059.1"/>
</dbReference>
<evidence type="ECO:0000256" key="1">
    <source>
        <dbReference type="SAM" id="MobiDB-lite"/>
    </source>
</evidence>
<dbReference type="KEGG" id="bbac:EP01_06390"/>
<protein>
    <recommendedName>
        <fullName evidence="4">DUF2388 domain-containing protein</fullName>
    </recommendedName>
</protein>
<dbReference type="Proteomes" id="UP000197003">
    <property type="component" value="Chromosome"/>
</dbReference>
<dbReference type="EMBL" id="CP020946">
    <property type="protein sequence ID" value="ASD63661.1"/>
    <property type="molecule type" value="Genomic_DNA"/>
</dbReference>
<feature type="region of interest" description="Disordered" evidence="1">
    <location>
        <begin position="20"/>
        <end position="41"/>
    </location>
</feature>
<proteinExistence type="predicted"/>
<dbReference type="OrthoDB" id="5295262at2"/>